<dbReference type="PROSITE" id="PS50297">
    <property type="entry name" value="ANK_REP_REGION"/>
    <property type="match status" value="1"/>
</dbReference>
<proteinExistence type="predicted"/>
<dbReference type="PROSITE" id="PS50088">
    <property type="entry name" value="ANK_REPEAT"/>
    <property type="match status" value="2"/>
</dbReference>
<dbReference type="InterPro" id="IPR036770">
    <property type="entry name" value="Ankyrin_rpt-contain_sf"/>
</dbReference>
<reference evidence="3" key="1">
    <citation type="submission" date="2019-11" db="EMBL/GenBank/DDBJ databases">
        <title>Microbial mats filling the niche in hypersaline microbial mats.</title>
        <authorList>
            <person name="Wong H.L."/>
            <person name="Macleod F.I."/>
            <person name="White R.A. III"/>
            <person name="Burns B.P."/>
        </authorList>
    </citation>
    <scope>NUCLEOTIDE SEQUENCE</scope>
    <source>
        <strain evidence="3">Rbin_158</strain>
    </source>
</reference>
<dbReference type="SUPFAM" id="SSF48403">
    <property type="entry name" value="Ankyrin repeat"/>
    <property type="match status" value="1"/>
</dbReference>
<dbReference type="AlphaFoldDB" id="A0A9D5JX27"/>
<dbReference type="Gene3D" id="3.30.700.10">
    <property type="entry name" value="Glycoprotein, Type 4 Pilin"/>
    <property type="match status" value="1"/>
</dbReference>
<organism evidence="3 4">
    <name type="scientific">candidate division KSB3 bacterium</name>
    <dbReference type="NCBI Taxonomy" id="2044937"/>
    <lineage>
        <taxon>Bacteria</taxon>
        <taxon>candidate division KSB3</taxon>
    </lineage>
</organism>
<dbReference type="Proteomes" id="UP000649604">
    <property type="component" value="Unassembled WGS sequence"/>
</dbReference>
<dbReference type="SUPFAM" id="SSF54523">
    <property type="entry name" value="Pili subunits"/>
    <property type="match status" value="1"/>
</dbReference>
<evidence type="ECO:0000256" key="1">
    <source>
        <dbReference type="PROSITE-ProRule" id="PRU00023"/>
    </source>
</evidence>
<sequence>MEGQQSWQRKVAVVVLVLLVVPLIAEAQQEERGIPLLLSTGMPTAETPEDVLPTGAVAYLRANNAQRFLENLDSLLTTFVPEKALPAEMQPIFDSPQPFIAFAGMQMFGQPVEVSRLPEIIGLGLDRPVSLALYPMPPDKGFVLSIPVAQPTIMTGMVENFLRPASVEKGAVGSVTYYHVVTSNPDVPPDVYIVASDNTVFLCGSPNVVQMLVNSENMGTLTDDPVMAKGIEKYADRDLTLILSAAFIKPQLPLLQQLGTQSVGPAFEEIRSLVEGMPAAQRLILDSRLRLELGVDGLDQFIDYAEAYVTGASGVLLDALVQFLTNLEGASLALDIDETFQTAALTFFSQDIQPENFTAALPLDDVQQALDALPGGKSSLLATGQCPEKEPSALIAAILEAIETELTNRELPMDSFLALKNYCLSKQPHSTLESKVDWTLTTFVPIFEGTDFEKFETFEDVVRDVIDRLFSKPLLVQMRLMPSMAEGELEQYFAEKAALYRDMHDALPFLRSPWFDRSSRFQQEELGDGLKKLMLEYSYTTRRGIFGYQQHELINRQIFFYQPQEDYDLLYDAVAEASELESLVNQDAYFVPEAVGKLLDQAPPGTTAFSLFRTIQLLARMLDMLVAVEEVIHQDLANFLEDVQDIVETSGEEDIAAQLVEQGAELPLLMASLNLDETGEVYCTLPGGLYFPRPKVMPAVKGLFADFLEAASAIGGSVSFTAVQPGEFELSSVQSTEGLAVLVKTVGNNFYEQYMSSPEGMQLLQDTLLHPADFQALSDEEIFVNPFWVVQGDSFPLLSAIQRSKRSRTAADMRAIGTALGSFLVDMNYYPQHPELTEMWNVDLPPEYYSGSYTDGWGAPFLYVSDESGSQYLLLSYGKDQEPGWGRSEFDADIVYMNGTFIASPLAYGDKESELNAALVQAVAEGVYDFVEVLLEVGADPNATDDEGQSALSLALELGHEEIAELLEDYGAVE</sequence>
<dbReference type="InterPro" id="IPR013545">
    <property type="entry name" value="T2SS_protein-GspG_C"/>
</dbReference>
<accession>A0A9D5JX27</accession>
<comment type="caution">
    <text evidence="3">The sequence shown here is derived from an EMBL/GenBank/DDBJ whole genome shotgun (WGS) entry which is preliminary data.</text>
</comment>
<name>A0A9D5JX27_9BACT</name>
<gene>
    <name evidence="3" type="ORF">GF339_14655</name>
</gene>
<feature type="repeat" description="ANK" evidence="1">
    <location>
        <begin position="947"/>
        <end position="974"/>
    </location>
</feature>
<feature type="repeat" description="ANK" evidence="1">
    <location>
        <begin position="914"/>
        <end position="946"/>
    </location>
</feature>
<keyword evidence="1" id="KW-0040">ANK repeat</keyword>
<dbReference type="InterPro" id="IPR002110">
    <property type="entry name" value="Ankyrin_rpt"/>
</dbReference>
<dbReference type="EMBL" id="WJJP01000476">
    <property type="protein sequence ID" value="MBD3325823.1"/>
    <property type="molecule type" value="Genomic_DNA"/>
</dbReference>
<dbReference type="Gene3D" id="1.25.40.20">
    <property type="entry name" value="Ankyrin repeat-containing domain"/>
    <property type="match status" value="1"/>
</dbReference>
<evidence type="ECO:0000313" key="4">
    <source>
        <dbReference type="Proteomes" id="UP000649604"/>
    </source>
</evidence>
<dbReference type="Pfam" id="PF12796">
    <property type="entry name" value="Ank_2"/>
    <property type="match status" value="1"/>
</dbReference>
<evidence type="ECO:0000259" key="2">
    <source>
        <dbReference type="Pfam" id="PF08334"/>
    </source>
</evidence>
<protein>
    <recommendedName>
        <fullName evidence="2">Type II secretion system protein GspG C-terminal domain-containing protein</fullName>
    </recommendedName>
</protein>
<dbReference type="InterPro" id="IPR045584">
    <property type="entry name" value="Pilin-like"/>
</dbReference>
<evidence type="ECO:0000313" key="3">
    <source>
        <dbReference type="EMBL" id="MBD3325823.1"/>
    </source>
</evidence>
<feature type="domain" description="Type II secretion system protein GspG C-terminal" evidence="2">
    <location>
        <begin position="798"/>
        <end position="894"/>
    </location>
</feature>
<dbReference type="Pfam" id="PF08334">
    <property type="entry name" value="T2SSG"/>
    <property type="match status" value="1"/>
</dbReference>